<feature type="signal peptide" evidence="1">
    <location>
        <begin position="1"/>
        <end position="22"/>
    </location>
</feature>
<reference evidence="2" key="1">
    <citation type="submission" date="2022-09" db="EMBL/GenBank/DDBJ databases">
        <title>Comparative genomics and taxonomic characterization of three novel marine species of genus Reichenbachiella exhibiting antioxidant and polysaccharide degradation activities.</title>
        <authorList>
            <person name="Muhammad N."/>
            <person name="Lee Y.-J."/>
            <person name="Ko J."/>
            <person name="Kim S.-G."/>
        </authorList>
    </citation>
    <scope>NUCLEOTIDE SEQUENCE</scope>
    <source>
        <strain evidence="2">BKB1-1</strain>
    </source>
</reference>
<keyword evidence="3" id="KW-1185">Reference proteome</keyword>
<keyword evidence="1" id="KW-0732">Signal</keyword>
<evidence type="ECO:0000256" key="1">
    <source>
        <dbReference type="SAM" id="SignalP"/>
    </source>
</evidence>
<dbReference type="RefSeq" id="WP_262308202.1">
    <property type="nucleotide sequence ID" value="NZ_CP106679.1"/>
</dbReference>
<dbReference type="EMBL" id="CP106679">
    <property type="protein sequence ID" value="UXP30756.1"/>
    <property type="molecule type" value="Genomic_DNA"/>
</dbReference>
<evidence type="ECO:0008006" key="4">
    <source>
        <dbReference type="Google" id="ProtNLM"/>
    </source>
</evidence>
<protein>
    <recommendedName>
        <fullName evidence="4">Lipoprotein</fullName>
    </recommendedName>
</protein>
<dbReference type="PROSITE" id="PS51257">
    <property type="entry name" value="PROKAR_LIPOPROTEIN"/>
    <property type="match status" value="1"/>
</dbReference>
<gene>
    <name evidence="2" type="ORF">N6H18_10370</name>
</gene>
<name>A0ABY6CJQ9_9BACT</name>
<organism evidence="2 3">
    <name type="scientific">Reichenbachiella agarivorans</name>
    <dbReference type="NCBI Taxonomy" id="2979464"/>
    <lineage>
        <taxon>Bacteria</taxon>
        <taxon>Pseudomonadati</taxon>
        <taxon>Bacteroidota</taxon>
        <taxon>Cytophagia</taxon>
        <taxon>Cytophagales</taxon>
        <taxon>Reichenbachiellaceae</taxon>
        <taxon>Reichenbachiella</taxon>
    </lineage>
</organism>
<feature type="chain" id="PRO_5046761726" description="Lipoprotein" evidence="1">
    <location>
        <begin position="23"/>
        <end position="115"/>
    </location>
</feature>
<proteinExistence type="predicted"/>
<evidence type="ECO:0000313" key="3">
    <source>
        <dbReference type="Proteomes" id="UP001065174"/>
    </source>
</evidence>
<accession>A0ABY6CJQ9</accession>
<dbReference type="Proteomes" id="UP001065174">
    <property type="component" value="Chromosome"/>
</dbReference>
<evidence type="ECO:0000313" key="2">
    <source>
        <dbReference type="EMBL" id="UXP30756.1"/>
    </source>
</evidence>
<sequence>MNVLTKSRLLCAILLSAVFASCNVEDKLEDKIIGCDADDYDFTELSTKINETQKAYLDDPTPATCSAYVDAMYAYVDGVDDAWDCVPKPLRIGLESSLDAYDEIIKETEDDCDEL</sequence>